<dbReference type="GO" id="GO:0003690">
    <property type="term" value="F:double-stranded DNA binding"/>
    <property type="evidence" value="ECO:0007669"/>
    <property type="project" value="TreeGrafter"/>
</dbReference>
<evidence type="ECO:0000313" key="1">
    <source>
        <dbReference type="EMBL" id="GBP72724.1"/>
    </source>
</evidence>
<keyword evidence="2" id="KW-1185">Reference proteome</keyword>
<dbReference type="InterPro" id="IPR052709">
    <property type="entry name" value="Transposase-MT_Hybrid"/>
</dbReference>
<dbReference type="InterPro" id="IPR036397">
    <property type="entry name" value="RNaseH_sf"/>
</dbReference>
<comment type="caution">
    <text evidence="1">The sequence shown here is derived from an EMBL/GenBank/DDBJ whole genome shotgun (WGS) entry which is preliminary data.</text>
</comment>
<dbReference type="GO" id="GO:0000793">
    <property type="term" value="C:condensed chromosome"/>
    <property type="evidence" value="ECO:0007669"/>
    <property type="project" value="TreeGrafter"/>
</dbReference>
<reference evidence="1 2" key="1">
    <citation type="journal article" date="2019" name="Commun. Biol.">
        <title>The bagworm genome reveals a unique fibroin gene that provides high tensile strength.</title>
        <authorList>
            <person name="Kono N."/>
            <person name="Nakamura H."/>
            <person name="Ohtoshi R."/>
            <person name="Tomita M."/>
            <person name="Numata K."/>
            <person name="Arakawa K."/>
        </authorList>
    </citation>
    <scope>NUCLEOTIDE SEQUENCE [LARGE SCALE GENOMIC DNA]</scope>
</reference>
<dbReference type="PANTHER" id="PTHR46060">
    <property type="entry name" value="MARINER MOS1 TRANSPOSASE-LIKE PROTEIN"/>
    <property type="match status" value="1"/>
</dbReference>
<dbReference type="GO" id="GO:0044547">
    <property type="term" value="F:DNA topoisomerase binding"/>
    <property type="evidence" value="ECO:0007669"/>
    <property type="project" value="TreeGrafter"/>
</dbReference>
<dbReference type="GO" id="GO:0005634">
    <property type="term" value="C:nucleus"/>
    <property type="evidence" value="ECO:0007669"/>
    <property type="project" value="TreeGrafter"/>
</dbReference>
<dbReference type="Proteomes" id="UP000299102">
    <property type="component" value="Unassembled WGS sequence"/>
</dbReference>
<protein>
    <recommendedName>
        <fullName evidence="3">Mariner Mos1 transposase</fullName>
    </recommendedName>
</protein>
<dbReference type="AlphaFoldDB" id="A0A4C1YCM9"/>
<dbReference type="GO" id="GO:0046975">
    <property type="term" value="F:histone H3K36 methyltransferase activity"/>
    <property type="evidence" value="ECO:0007669"/>
    <property type="project" value="TreeGrafter"/>
</dbReference>
<sequence length="151" mass="17247">MEGFRSPELLLTGGKPTVKDVTSQLFDVKGELCSGGPVTDKVDSILEKVEQDRRISSYDIVEELGMDYKTIFIHLKKPGTRVPHEFTTWNWKAIIHYELLPPSKTINLDLNCQRLMGLKQEVEKKLPELINRKGVVFHHDIRQTTSSATQQ</sequence>
<dbReference type="GO" id="GO:0006303">
    <property type="term" value="P:double-strand break repair via nonhomologous end joining"/>
    <property type="evidence" value="ECO:0007669"/>
    <property type="project" value="TreeGrafter"/>
</dbReference>
<dbReference type="OrthoDB" id="616263at2759"/>
<organism evidence="1 2">
    <name type="scientific">Eumeta variegata</name>
    <name type="common">Bagworm moth</name>
    <name type="synonym">Eumeta japonica</name>
    <dbReference type="NCBI Taxonomy" id="151549"/>
    <lineage>
        <taxon>Eukaryota</taxon>
        <taxon>Metazoa</taxon>
        <taxon>Ecdysozoa</taxon>
        <taxon>Arthropoda</taxon>
        <taxon>Hexapoda</taxon>
        <taxon>Insecta</taxon>
        <taxon>Pterygota</taxon>
        <taxon>Neoptera</taxon>
        <taxon>Endopterygota</taxon>
        <taxon>Lepidoptera</taxon>
        <taxon>Glossata</taxon>
        <taxon>Ditrysia</taxon>
        <taxon>Tineoidea</taxon>
        <taxon>Psychidae</taxon>
        <taxon>Oiketicinae</taxon>
        <taxon>Eumeta</taxon>
    </lineage>
</organism>
<gene>
    <name evidence="1" type="ORF">EVAR_43460_1</name>
</gene>
<evidence type="ECO:0000313" key="2">
    <source>
        <dbReference type="Proteomes" id="UP000299102"/>
    </source>
</evidence>
<dbReference type="GO" id="GO:0000014">
    <property type="term" value="F:single-stranded DNA endodeoxyribonuclease activity"/>
    <property type="evidence" value="ECO:0007669"/>
    <property type="project" value="TreeGrafter"/>
</dbReference>
<name>A0A4C1YCM9_EUMVA</name>
<dbReference type="Gene3D" id="3.30.420.10">
    <property type="entry name" value="Ribonuclease H-like superfamily/Ribonuclease H"/>
    <property type="match status" value="1"/>
</dbReference>
<accession>A0A4C1YCM9</accession>
<dbReference type="PANTHER" id="PTHR46060:SF2">
    <property type="entry name" value="HISTONE-LYSINE N-METHYLTRANSFERASE SETMAR"/>
    <property type="match status" value="1"/>
</dbReference>
<dbReference type="GO" id="GO:0044774">
    <property type="term" value="P:mitotic DNA integrity checkpoint signaling"/>
    <property type="evidence" value="ECO:0007669"/>
    <property type="project" value="TreeGrafter"/>
</dbReference>
<evidence type="ECO:0008006" key="3">
    <source>
        <dbReference type="Google" id="ProtNLM"/>
    </source>
</evidence>
<dbReference type="GO" id="GO:0031297">
    <property type="term" value="P:replication fork processing"/>
    <property type="evidence" value="ECO:0007669"/>
    <property type="project" value="TreeGrafter"/>
</dbReference>
<dbReference type="GO" id="GO:0035861">
    <property type="term" value="C:site of double-strand break"/>
    <property type="evidence" value="ECO:0007669"/>
    <property type="project" value="TreeGrafter"/>
</dbReference>
<dbReference type="GO" id="GO:0042800">
    <property type="term" value="F:histone H3K4 methyltransferase activity"/>
    <property type="evidence" value="ECO:0007669"/>
    <property type="project" value="TreeGrafter"/>
</dbReference>
<proteinExistence type="predicted"/>
<dbReference type="GO" id="GO:0003697">
    <property type="term" value="F:single-stranded DNA binding"/>
    <property type="evidence" value="ECO:0007669"/>
    <property type="project" value="TreeGrafter"/>
</dbReference>
<dbReference type="GO" id="GO:0000729">
    <property type="term" value="P:DNA double-strand break processing"/>
    <property type="evidence" value="ECO:0007669"/>
    <property type="project" value="TreeGrafter"/>
</dbReference>
<dbReference type="GO" id="GO:0015074">
    <property type="term" value="P:DNA integration"/>
    <property type="evidence" value="ECO:0007669"/>
    <property type="project" value="TreeGrafter"/>
</dbReference>
<dbReference type="EMBL" id="BGZK01001154">
    <property type="protein sequence ID" value="GBP72724.1"/>
    <property type="molecule type" value="Genomic_DNA"/>
</dbReference>